<dbReference type="Proteomes" id="UP000596742">
    <property type="component" value="Unassembled WGS sequence"/>
</dbReference>
<protein>
    <recommendedName>
        <fullName evidence="1">Ubiquitin-like domain-containing protein</fullName>
    </recommendedName>
</protein>
<reference evidence="2" key="1">
    <citation type="submission" date="2018-11" db="EMBL/GenBank/DDBJ databases">
        <authorList>
            <person name="Alioto T."/>
            <person name="Alioto T."/>
        </authorList>
    </citation>
    <scope>NUCLEOTIDE SEQUENCE</scope>
</reference>
<dbReference type="InterPro" id="IPR029071">
    <property type="entry name" value="Ubiquitin-like_domsf"/>
</dbReference>
<dbReference type="EMBL" id="UYJE01009855">
    <property type="protein sequence ID" value="VDI77527.1"/>
    <property type="molecule type" value="Genomic_DNA"/>
</dbReference>
<gene>
    <name evidence="2" type="ORF">MGAL_10B028613</name>
</gene>
<dbReference type="Gene3D" id="3.10.20.90">
    <property type="entry name" value="Phosphatidylinositol 3-kinase Catalytic Subunit, Chain A, domain 1"/>
    <property type="match status" value="1"/>
</dbReference>
<organism evidence="2 3">
    <name type="scientific">Mytilus galloprovincialis</name>
    <name type="common">Mediterranean mussel</name>
    <dbReference type="NCBI Taxonomy" id="29158"/>
    <lineage>
        <taxon>Eukaryota</taxon>
        <taxon>Metazoa</taxon>
        <taxon>Spiralia</taxon>
        <taxon>Lophotrochozoa</taxon>
        <taxon>Mollusca</taxon>
        <taxon>Bivalvia</taxon>
        <taxon>Autobranchia</taxon>
        <taxon>Pteriomorphia</taxon>
        <taxon>Mytilida</taxon>
        <taxon>Mytiloidea</taxon>
        <taxon>Mytilidae</taxon>
        <taxon>Mytilinae</taxon>
        <taxon>Mytilus</taxon>
    </lineage>
</organism>
<evidence type="ECO:0000313" key="3">
    <source>
        <dbReference type="Proteomes" id="UP000596742"/>
    </source>
</evidence>
<feature type="domain" description="Ubiquitin-like" evidence="1">
    <location>
        <begin position="90"/>
        <end position="148"/>
    </location>
</feature>
<accession>A0A8B6HCG8</accession>
<dbReference type="PROSITE" id="PS50053">
    <property type="entry name" value="UBIQUITIN_2"/>
    <property type="match status" value="1"/>
</dbReference>
<keyword evidence="3" id="KW-1185">Reference proteome</keyword>
<comment type="caution">
    <text evidence="2">The sequence shown here is derived from an EMBL/GenBank/DDBJ whole genome shotgun (WGS) entry which is preliminary data.</text>
</comment>
<proteinExistence type="predicted"/>
<dbReference type="CDD" id="cd17039">
    <property type="entry name" value="Ubl_ubiquitin_like"/>
    <property type="match status" value="1"/>
</dbReference>
<dbReference type="OrthoDB" id="408003at2759"/>
<evidence type="ECO:0000313" key="2">
    <source>
        <dbReference type="EMBL" id="VDI77527.1"/>
    </source>
</evidence>
<name>A0A8B6HCG8_MYTGA</name>
<sequence length="148" mass="16665">MACIICQIEKLRNEYPPHNVLEDCDHPSLTCLRCIVKNIDEKESCPHPSCGLSVGKHSKTTLLFKAILAKQFKEYESAYTPLVDIGGNNQYINITGLTGDSTTVLFYPSMTIDQLKGQIQQKLNHEKGRQKLLYEGKEMTASINLTYV</sequence>
<evidence type="ECO:0000259" key="1">
    <source>
        <dbReference type="PROSITE" id="PS50053"/>
    </source>
</evidence>
<dbReference type="InterPro" id="IPR000626">
    <property type="entry name" value="Ubiquitin-like_dom"/>
</dbReference>
<dbReference type="Pfam" id="PF00240">
    <property type="entry name" value="ubiquitin"/>
    <property type="match status" value="1"/>
</dbReference>
<dbReference type="AlphaFoldDB" id="A0A8B6HCG8"/>
<dbReference type="SUPFAM" id="SSF54236">
    <property type="entry name" value="Ubiquitin-like"/>
    <property type="match status" value="1"/>
</dbReference>